<comment type="similarity">
    <text evidence="2">Belongs to the urotensin-2 family.</text>
</comment>
<dbReference type="PANTHER" id="PTHR36876">
    <property type="entry name" value="UROTENSIN-2B"/>
    <property type="match status" value="1"/>
</dbReference>
<evidence type="ECO:0000256" key="2">
    <source>
        <dbReference type="ARBA" id="ARBA00006719"/>
    </source>
</evidence>
<dbReference type="PROSITE" id="PS00984">
    <property type="entry name" value="UROTENSIN_II"/>
    <property type="match status" value="1"/>
</dbReference>
<evidence type="ECO:0000256" key="4">
    <source>
        <dbReference type="ARBA" id="ARBA00022702"/>
    </source>
</evidence>
<protein>
    <submittedName>
        <fullName evidence="7">Urotensin 2B</fullName>
    </submittedName>
</protein>
<dbReference type="GO" id="GO:0008217">
    <property type="term" value="P:regulation of blood pressure"/>
    <property type="evidence" value="ECO:0007669"/>
    <property type="project" value="InterPro"/>
</dbReference>
<name>A0A8C6GNR5_MUSSI</name>
<dbReference type="PANTHER" id="PTHR36876:SF1">
    <property type="entry name" value="UROTENSIN-2B"/>
    <property type="match status" value="1"/>
</dbReference>
<keyword evidence="6" id="KW-0732">Signal</keyword>
<feature type="signal peptide" evidence="6">
    <location>
        <begin position="1"/>
        <end position="27"/>
    </location>
</feature>
<dbReference type="AlphaFoldDB" id="A0A8C6GNR5"/>
<keyword evidence="3" id="KW-0964">Secreted</keyword>
<sequence length="113" mass="12873">MKVFSTSLWCGLLTLLSVMNLFKSVRGRPHLSSGHELFPAKEHAAQEKLTRNPGFQRPFHAGGDLPSKLEELRQVKKLRDWIMEAKNTGMSNALDNLSSSHTKKRACFWKYCV</sequence>
<evidence type="ECO:0000256" key="3">
    <source>
        <dbReference type="ARBA" id="ARBA00022525"/>
    </source>
</evidence>
<evidence type="ECO:0000256" key="1">
    <source>
        <dbReference type="ARBA" id="ARBA00004613"/>
    </source>
</evidence>
<dbReference type="Ensembl" id="ENSMSIT00000011080.1">
    <property type="protein sequence ID" value="ENSMSIP00000008695.1"/>
    <property type="gene ID" value="ENSMSIG00000007715.1"/>
</dbReference>
<keyword evidence="4" id="KW-0372">Hormone</keyword>
<proteinExistence type="inferred from homology"/>
<dbReference type="GeneTree" id="ENSGT00390000003511"/>
<accession>A0A8C6GNR5</accession>
<feature type="chain" id="PRO_5035000501" evidence="6">
    <location>
        <begin position="28"/>
        <end position="113"/>
    </location>
</feature>
<keyword evidence="8" id="KW-1185">Reference proteome</keyword>
<dbReference type="GO" id="GO:0005179">
    <property type="term" value="F:hormone activity"/>
    <property type="evidence" value="ECO:0007669"/>
    <property type="project" value="UniProtKB-KW"/>
</dbReference>
<dbReference type="InterPro" id="IPR043255">
    <property type="entry name" value="U-IIB"/>
</dbReference>
<dbReference type="InterPro" id="IPR001483">
    <property type="entry name" value="Urotensin_II"/>
</dbReference>
<evidence type="ECO:0000256" key="6">
    <source>
        <dbReference type="SAM" id="SignalP"/>
    </source>
</evidence>
<evidence type="ECO:0000313" key="8">
    <source>
        <dbReference type="Proteomes" id="UP000694415"/>
    </source>
</evidence>
<reference evidence="7" key="2">
    <citation type="submission" date="2025-09" db="UniProtKB">
        <authorList>
            <consortium name="Ensembl"/>
        </authorList>
    </citation>
    <scope>IDENTIFICATION</scope>
</reference>
<evidence type="ECO:0000313" key="7">
    <source>
        <dbReference type="Ensembl" id="ENSMSIP00000008695.1"/>
    </source>
</evidence>
<dbReference type="GO" id="GO:0097746">
    <property type="term" value="P:blood vessel diameter maintenance"/>
    <property type="evidence" value="ECO:0007669"/>
    <property type="project" value="InterPro"/>
</dbReference>
<dbReference type="GO" id="GO:0005576">
    <property type="term" value="C:extracellular region"/>
    <property type="evidence" value="ECO:0007669"/>
    <property type="project" value="UniProtKB-SubCell"/>
</dbReference>
<dbReference type="GO" id="GO:0001664">
    <property type="term" value="F:G protein-coupled receptor binding"/>
    <property type="evidence" value="ECO:0007669"/>
    <property type="project" value="TreeGrafter"/>
</dbReference>
<organism evidence="7 8">
    <name type="scientific">Mus spicilegus</name>
    <name type="common">Mound-building mouse</name>
    <dbReference type="NCBI Taxonomy" id="10103"/>
    <lineage>
        <taxon>Eukaryota</taxon>
        <taxon>Metazoa</taxon>
        <taxon>Chordata</taxon>
        <taxon>Craniata</taxon>
        <taxon>Vertebrata</taxon>
        <taxon>Euteleostomi</taxon>
        <taxon>Mammalia</taxon>
        <taxon>Eutheria</taxon>
        <taxon>Euarchontoglires</taxon>
        <taxon>Glires</taxon>
        <taxon>Rodentia</taxon>
        <taxon>Myomorpha</taxon>
        <taxon>Muroidea</taxon>
        <taxon>Muridae</taxon>
        <taxon>Murinae</taxon>
        <taxon>Mus</taxon>
        <taxon>Mus</taxon>
    </lineage>
</organism>
<reference evidence="7" key="1">
    <citation type="submission" date="2025-08" db="UniProtKB">
        <authorList>
            <consortium name="Ensembl"/>
        </authorList>
    </citation>
    <scope>IDENTIFICATION</scope>
</reference>
<comment type="subcellular location">
    <subcellularLocation>
        <location evidence="1">Secreted</location>
    </subcellularLocation>
</comment>
<keyword evidence="5" id="KW-1015">Disulfide bond</keyword>
<evidence type="ECO:0000256" key="5">
    <source>
        <dbReference type="ARBA" id="ARBA00023157"/>
    </source>
</evidence>
<dbReference type="Proteomes" id="UP000694415">
    <property type="component" value="Unplaced"/>
</dbReference>